<dbReference type="EMBL" id="JAQOUE010000001">
    <property type="protein sequence ID" value="MDT7041879.1"/>
    <property type="molecule type" value="Genomic_DNA"/>
</dbReference>
<feature type="region of interest" description="Disordered" evidence="1">
    <location>
        <begin position="1"/>
        <end position="21"/>
    </location>
</feature>
<dbReference type="GO" id="GO:0016787">
    <property type="term" value="F:hydrolase activity"/>
    <property type="evidence" value="ECO:0007669"/>
    <property type="project" value="UniProtKB-KW"/>
</dbReference>
<dbReference type="EC" id="3.6.1.-" evidence="2"/>
<dbReference type="SUPFAM" id="SSF75708">
    <property type="entry name" value="Chemotaxis phosphatase CheZ"/>
    <property type="match status" value="1"/>
</dbReference>
<dbReference type="InterPro" id="IPR007439">
    <property type="entry name" value="Chemotax_Pase_CheZ"/>
</dbReference>
<dbReference type="RefSeq" id="WP_313832226.1">
    <property type="nucleotide sequence ID" value="NZ_JAQOUE010000001.1"/>
</dbReference>
<proteinExistence type="predicted"/>
<organism evidence="2 3">
    <name type="scientific">Candidatus Nitronereus thalassa</name>
    <dbReference type="NCBI Taxonomy" id="3020898"/>
    <lineage>
        <taxon>Bacteria</taxon>
        <taxon>Pseudomonadati</taxon>
        <taxon>Nitrospirota</taxon>
        <taxon>Nitrospiria</taxon>
        <taxon>Nitrospirales</taxon>
        <taxon>Nitrospiraceae</taxon>
        <taxon>Candidatus Nitronereus</taxon>
    </lineage>
</organism>
<evidence type="ECO:0000313" key="3">
    <source>
        <dbReference type="Proteomes" id="UP001250932"/>
    </source>
</evidence>
<evidence type="ECO:0000256" key="1">
    <source>
        <dbReference type="SAM" id="MobiDB-lite"/>
    </source>
</evidence>
<name>A0ABU3K632_9BACT</name>
<reference evidence="2 3" key="1">
    <citation type="journal article" date="2023" name="ISME J.">
        <title>Cultivation and genomic characterization of novel and ubiquitous marine nitrite-oxidizing bacteria from the Nitrospirales.</title>
        <authorList>
            <person name="Mueller A.J."/>
            <person name="Daebeler A."/>
            <person name="Herbold C.W."/>
            <person name="Kirkegaard R.H."/>
            <person name="Daims H."/>
        </authorList>
    </citation>
    <scope>NUCLEOTIDE SEQUENCE [LARGE SCALE GENOMIC DNA]</scope>
    <source>
        <strain evidence="2 3">EB</strain>
    </source>
</reference>
<dbReference type="Pfam" id="PF04344">
    <property type="entry name" value="CheZ"/>
    <property type="match status" value="1"/>
</dbReference>
<protein>
    <submittedName>
        <fullName evidence="2">Protein phosphatase CheZ</fullName>
        <ecNumber evidence="2">3.6.1.-</ecNumber>
    </submittedName>
</protein>
<keyword evidence="2" id="KW-0378">Hydrolase</keyword>
<accession>A0ABU3K632</accession>
<sequence length="214" mass="23937">MLMDRSFETEEKEDPTPLESAEDRTIYEELGELAKFVEATTRAIRDMESPVASTASTLPDANNFLQELATMTEEGTHKVMSLTEKILDSRATVMKSLEETQTLLAGAEDQGPARERIASVIQRLGQDEAQLMEITVALSFQDLVAQRVKKLVTILEDIQHKLLKLVVVFGLKQDEIKSKQDGRGHEMLKQLEASNKTALEQNLVDDILGEFGFN</sequence>
<evidence type="ECO:0000313" key="2">
    <source>
        <dbReference type="EMBL" id="MDT7041879.1"/>
    </source>
</evidence>
<comment type="caution">
    <text evidence="2">The sequence shown here is derived from an EMBL/GenBank/DDBJ whole genome shotgun (WGS) entry which is preliminary data.</text>
</comment>
<dbReference type="Gene3D" id="1.10.287.500">
    <property type="entry name" value="Helix hairpin bin"/>
    <property type="match status" value="1"/>
</dbReference>
<keyword evidence="3" id="KW-1185">Reference proteome</keyword>
<gene>
    <name evidence="2" type="ORF">PPG34_05910</name>
</gene>
<dbReference type="Proteomes" id="UP001250932">
    <property type="component" value="Unassembled WGS sequence"/>
</dbReference>